<dbReference type="PANTHER" id="PTHR43547">
    <property type="entry name" value="TWO-COMPONENT HISTIDINE KINASE"/>
    <property type="match status" value="1"/>
</dbReference>
<evidence type="ECO:0000256" key="4">
    <source>
        <dbReference type="ARBA" id="ARBA00022475"/>
    </source>
</evidence>
<feature type="modified residue" description="4-aspartylphosphate" evidence="12">
    <location>
        <position position="54"/>
    </location>
</feature>
<dbReference type="Gene3D" id="3.30.450.20">
    <property type="entry name" value="PAS domain"/>
    <property type="match status" value="1"/>
</dbReference>
<evidence type="ECO:0000256" key="1">
    <source>
        <dbReference type="ARBA" id="ARBA00000085"/>
    </source>
</evidence>
<dbReference type="EMBL" id="JACXAE010000092">
    <property type="protein sequence ID" value="MBD2776309.1"/>
    <property type="molecule type" value="Genomic_DNA"/>
</dbReference>
<dbReference type="SMART" id="SM00388">
    <property type="entry name" value="HisKA"/>
    <property type="match status" value="1"/>
</dbReference>
<dbReference type="Pfam" id="PF02518">
    <property type="entry name" value="HATPase_c"/>
    <property type="match status" value="1"/>
</dbReference>
<evidence type="ECO:0000256" key="6">
    <source>
        <dbReference type="ARBA" id="ARBA00022679"/>
    </source>
</evidence>
<reference evidence="17" key="1">
    <citation type="submission" date="2020-09" db="EMBL/GenBank/DDBJ databases">
        <title>Iningainema tapete sp. nov. (Scytonemataceae, Cyanobacteria) from greenhouses in central Florida (USA) produces two types of nodularin with biosynthetic potential for microcystin-LR and anabaenopeptins.</title>
        <authorList>
            <person name="Berthold D.E."/>
            <person name="Lefler F.W."/>
            <person name="Huang I.-S."/>
            <person name="Abdulla H."/>
            <person name="Zimba P.V."/>
            <person name="Laughinghouse H.D. IV."/>
        </authorList>
    </citation>
    <scope>NUCLEOTIDE SEQUENCE</scope>
    <source>
        <strain evidence="17">BLCCT55</strain>
    </source>
</reference>
<dbReference type="PROSITE" id="PS50110">
    <property type="entry name" value="RESPONSE_REGULATORY"/>
    <property type="match status" value="2"/>
</dbReference>
<dbReference type="Pfam" id="PF00512">
    <property type="entry name" value="HisKA"/>
    <property type="match status" value="1"/>
</dbReference>
<dbReference type="Gene3D" id="3.40.50.2300">
    <property type="match status" value="2"/>
</dbReference>
<feature type="domain" description="Histidine kinase" evidence="13">
    <location>
        <begin position="275"/>
        <end position="495"/>
    </location>
</feature>
<evidence type="ECO:0000256" key="12">
    <source>
        <dbReference type="PROSITE-ProRule" id="PRU00169"/>
    </source>
</evidence>
<keyword evidence="5 12" id="KW-0597">Phosphoprotein</keyword>
<comment type="subcellular location">
    <subcellularLocation>
        <location evidence="2">Cell membrane</location>
    </subcellularLocation>
</comment>
<dbReference type="CDD" id="cd00082">
    <property type="entry name" value="HisKA"/>
    <property type="match status" value="1"/>
</dbReference>
<dbReference type="InterPro" id="IPR011006">
    <property type="entry name" value="CheY-like_superfamily"/>
</dbReference>
<dbReference type="Gene3D" id="2.10.70.100">
    <property type="match status" value="1"/>
</dbReference>
<feature type="domain" description="Response regulatory" evidence="14">
    <location>
        <begin position="517"/>
        <end position="635"/>
    </location>
</feature>
<dbReference type="InterPro" id="IPR003594">
    <property type="entry name" value="HATPase_dom"/>
</dbReference>
<dbReference type="SMART" id="SM00387">
    <property type="entry name" value="HATPase_c"/>
    <property type="match status" value="1"/>
</dbReference>
<evidence type="ECO:0000313" key="18">
    <source>
        <dbReference type="Proteomes" id="UP000629098"/>
    </source>
</evidence>
<dbReference type="SMART" id="SM00091">
    <property type="entry name" value="PAS"/>
    <property type="match status" value="1"/>
</dbReference>
<dbReference type="AlphaFoldDB" id="A0A8J7C7X7"/>
<evidence type="ECO:0000259" key="13">
    <source>
        <dbReference type="PROSITE" id="PS50109"/>
    </source>
</evidence>
<dbReference type="Pfam" id="PF08447">
    <property type="entry name" value="PAS_3"/>
    <property type="match status" value="1"/>
</dbReference>
<dbReference type="InterPro" id="IPR005467">
    <property type="entry name" value="His_kinase_dom"/>
</dbReference>
<dbReference type="GO" id="GO:0005524">
    <property type="term" value="F:ATP binding"/>
    <property type="evidence" value="ECO:0007669"/>
    <property type="project" value="UniProtKB-KW"/>
</dbReference>
<evidence type="ECO:0000256" key="3">
    <source>
        <dbReference type="ARBA" id="ARBA00012438"/>
    </source>
</evidence>
<keyword evidence="7" id="KW-0547">Nucleotide-binding</keyword>
<evidence type="ECO:0000256" key="8">
    <source>
        <dbReference type="ARBA" id="ARBA00022777"/>
    </source>
</evidence>
<dbReference type="SUPFAM" id="SSF55785">
    <property type="entry name" value="PYP-like sensor domain (PAS domain)"/>
    <property type="match status" value="1"/>
</dbReference>
<dbReference type="PROSITE" id="PS50113">
    <property type="entry name" value="PAC"/>
    <property type="match status" value="1"/>
</dbReference>
<accession>A0A8J7C7X7</accession>
<dbReference type="InterPro" id="IPR035965">
    <property type="entry name" value="PAS-like_dom_sf"/>
</dbReference>
<evidence type="ECO:0000256" key="10">
    <source>
        <dbReference type="ARBA" id="ARBA00023012"/>
    </source>
</evidence>
<dbReference type="SUPFAM" id="SSF47384">
    <property type="entry name" value="Homodimeric domain of signal transducing histidine kinase"/>
    <property type="match status" value="1"/>
</dbReference>
<evidence type="ECO:0000259" key="15">
    <source>
        <dbReference type="PROSITE" id="PS50112"/>
    </source>
</evidence>
<dbReference type="Proteomes" id="UP000629098">
    <property type="component" value="Unassembled WGS sequence"/>
</dbReference>
<dbReference type="FunFam" id="3.30.565.10:FF:000023">
    <property type="entry name" value="PAS domain-containing sensor histidine kinase"/>
    <property type="match status" value="1"/>
</dbReference>
<dbReference type="InterPro" id="IPR000014">
    <property type="entry name" value="PAS"/>
</dbReference>
<dbReference type="InterPro" id="IPR013655">
    <property type="entry name" value="PAS_fold_3"/>
</dbReference>
<keyword evidence="8" id="KW-0418">Kinase</keyword>
<keyword evidence="4" id="KW-1003">Cell membrane</keyword>
<dbReference type="SMART" id="SM00448">
    <property type="entry name" value="REC"/>
    <property type="match status" value="2"/>
</dbReference>
<keyword evidence="10" id="KW-0902">Two-component regulatory system</keyword>
<dbReference type="Gene3D" id="1.10.287.130">
    <property type="match status" value="1"/>
</dbReference>
<dbReference type="InterPro" id="IPR000700">
    <property type="entry name" value="PAS-assoc_C"/>
</dbReference>
<evidence type="ECO:0000256" key="2">
    <source>
        <dbReference type="ARBA" id="ARBA00004236"/>
    </source>
</evidence>
<feature type="domain" description="Response regulatory" evidence="14">
    <location>
        <begin position="3"/>
        <end position="119"/>
    </location>
</feature>
<keyword evidence="9" id="KW-0067">ATP-binding</keyword>
<proteinExistence type="predicted"/>
<evidence type="ECO:0000256" key="7">
    <source>
        <dbReference type="ARBA" id="ARBA00022741"/>
    </source>
</evidence>
<dbReference type="PROSITE" id="PS50112">
    <property type="entry name" value="PAS"/>
    <property type="match status" value="1"/>
</dbReference>
<evidence type="ECO:0000259" key="14">
    <source>
        <dbReference type="PROSITE" id="PS50110"/>
    </source>
</evidence>
<comment type="catalytic activity">
    <reaction evidence="1">
        <text>ATP + protein L-histidine = ADP + protein N-phospho-L-histidine.</text>
        <dbReference type="EC" id="2.7.13.3"/>
    </reaction>
</comment>
<dbReference type="InterPro" id="IPR001789">
    <property type="entry name" value="Sig_transdc_resp-reg_receiver"/>
</dbReference>
<keyword evidence="6" id="KW-0808">Transferase</keyword>
<evidence type="ECO:0000256" key="5">
    <source>
        <dbReference type="ARBA" id="ARBA00022553"/>
    </source>
</evidence>
<dbReference type="NCBIfam" id="TIGR00229">
    <property type="entry name" value="sensory_box"/>
    <property type="match status" value="1"/>
</dbReference>
<dbReference type="CDD" id="cd00130">
    <property type="entry name" value="PAS"/>
    <property type="match status" value="1"/>
</dbReference>
<keyword evidence="18" id="KW-1185">Reference proteome</keyword>
<dbReference type="SUPFAM" id="SSF52172">
    <property type="entry name" value="CheY-like"/>
    <property type="match status" value="2"/>
</dbReference>
<comment type="caution">
    <text evidence="17">The sequence shown here is derived from an EMBL/GenBank/DDBJ whole genome shotgun (WGS) entry which is preliminary data.</text>
</comment>
<evidence type="ECO:0000313" key="17">
    <source>
        <dbReference type="EMBL" id="MBD2776309.1"/>
    </source>
</evidence>
<feature type="domain" description="PAC" evidence="16">
    <location>
        <begin position="212"/>
        <end position="264"/>
    </location>
</feature>
<feature type="domain" description="PAS" evidence="15">
    <location>
        <begin position="137"/>
        <end position="209"/>
    </location>
</feature>
<dbReference type="Gene3D" id="3.30.565.10">
    <property type="entry name" value="Histidine kinase-like ATPase, C-terminal domain"/>
    <property type="match status" value="1"/>
</dbReference>
<name>A0A8J7C7X7_9CYAN</name>
<dbReference type="InterPro" id="IPR003661">
    <property type="entry name" value="HisK_dim/P_dom"/>
</dbReference>
<dbReference type="PRINTS" id="PR00344">
    <property type="entry name" value="BCTRLSENSOR"/>
</dbReference>
<protein>
    <recommendedName>
        <fullName evidence="3">histidine kinase</fullName>
        <ecNumber evidence="3">2.7.13.3</ecNumber>
    </recommendedName>
</protein>
<sequence>MLRILLIDDNPDDRLLVTRQLQQEFSQLEVCSVIDANSFEEVLDAGNFDAAIIDYQLRWNDGLTLLNAIKAKYPDCPVIMFTDTGSEEVAVAGMKSGLSDYVLKGKPQRLSLALRQSLEQQRIREEYAMAVEQLQLSEERLRLALEAAYLGTWDWNVLTGEIVWSENHERLFGVLPGSFGGTYEAFLACLHPDDKERVAHAITSALETKTDFYCEFRVVWSNGSIHWISSRGKFYYNKIRQATRMIGVVLDITERKRREEELEQTNRLKDEFLAVVSHELRTPLNAILGWAKLLRSRNFDQATQNRSLEIIERNAIQQNLLINDILDTSVLTRGQMQLEASVINLVTVMENALNTVRLSAEAKSIILVSIIDSQEVLVKGDANRLQQVVWNLLANAIKYTQNGGKVEVRSVKQEDGSYAQITVSDNGIGISPDFLPYVFERFRQGDGINSRSRNGLGLGLAIANQLVEMHGGTISAHSDGLGLGATFTVKLPLLKDLKQEQQARSNSSCVTLLHGLKILAVDDDVDNLELIAEILQGEGANVTALSQADAALQILPELNPDVLVSDIGMQPIDGYELMRQIRSLEAGQSRNLPAIALTAYAREEDKIQVLATGFQMYLSKPVDPIDLVTAISNLVHKN</sequence>
<dbReference type="CDD" id="cd17580">
    <property type="entry name" value="REC_2_DhkD-like"/>
    <property type="match status" value="1"/>
</dbReference>
<dbReference type="Pfam" id="PF00072">
    <property type="entry name" value="Response_reg"/>
    <property type="match status" value="2"/>
</dbReference>
<organism evidence="17 18">
    <name type="scientific">Iningainema tapete BLCC-T55</name>
    <dbReference type="NCBI Taxonomy" id="2748662"/>
    <lineage>
        <taxon>Bacteria</taxon>
        <taxon>Bacillati</taxon>
        <taxon>Cyanobacteriota</taxon>
        <taxon>Cyanophyceae</taxon>
        <taxon>Nostocales</taxon>
        <taxon>Scytonemataceae</taxon>
        <taxon>Iningainema tapete</taxon>
    </lineage>
</organism>
<dbReference type="CDD" id="cd00156">
    <property type="entry name" value="REC"/>
    <property type="match status" value="1"/>
</dbReference>
<dbReference type="GO" id="GO:0000155">
    <property type="term" value="F:phosphorelay sensor kinase activity"/>
    <property type="evidence" value="ECO:0007669"/>
    <property type="project" value="InterPro"/>
</dbReference>
<dbReference type="GO" id="GO:0005886">
    <property type="term" value="C:plasma membrane"/>
    <property type="evidence" value="ECO:0007669"/>
    <property type="project" value="UniProtKB-SubCell"/>
</dbReference>
<keyword evidence="11" id="KW-0472">Membrane</keyword>
<dbReference type="InterPro" id="IPR036890">
    <property type="entry name" value="HATPase_C_sf"/>
</dbReference>
<evidence type="ECO:0000256" key="11">
    <source>
        <dbReference type="ARBA" id="ARBA00023136"/>
    </source>
</evidence>
<dbReference type="SUPFAM" id="SSF55874">
    <property type="entry name" value="ATPase domain of HSP90 chaperone/DNA topoisomerase II/histidine kinase"/>
    <property type="match status" value="1"/>
</dbReference>
<dbReference type="RefSeq" id="WP_190835384.1">
    <property type="nucleotide sequence ID" value="NZ_CAWPPI010000092.1"/>
</dbReference>
<dbReference type="EC" id="2.7.13.3" evidence="3"/>
<dbReference type="PROSITE" id="PS50109">
    <property type="entry name" value="HIS_KIN"/>
    <property type="match status" value="1"/>
</dbReference>
<feature type="modified residue" description="4-aspartylphosphate" evidence="12">
    <location>
        <position position="566"/>
    </location>
</feature>
<dbReference type="InterPro" id="IPR004358">
    <property type="entry name" value="Sig_transdc_His_kin-like_C"/>
</dbReference>
<dbReference type="InterPro" id="IPR036097">
    <property type="entry name" value="HisK_dim/P_sf"/>
</dbReference>
<dbReference type="PANTHER" id="PTHR43547:SF2">
    <property type="entry name" value="HYBRID SIGNAL TRANSDUCTION HISTIDINE KINASE C"/>
    <property type="match status" value="1"/>
</dbReference>
<gene>
    <name evidence="17" type="ORF">ICL16_30700</name>
</gene>
<evidence type="ECO:0000259" key="16">
    <source>
        <dbReference type="PROSITE" id="PS50113"/>
    </source>
</evidence>
<evidence type="ECO:0000256" key="9">
    <source>
        <dbReference type="ARBA" id="ARBA00022840"/>
    </source>
</evidence>